<dbReference type="InterPro" id="IPR024537">
    <property type="entry name" value="DUF3322"/>
</dbReference>
<dbReference type="PIRSF" id="PIRSF028408">
    <property type="entry name" value="UCP028408"/>
    <property type="match status" value="1"/>
</dbReference>
<dbReference type="InterPro" id="IPR024534">
    <property type="entry name" value="JetD_C"/>
</dbReference>
<dbReference type="Pfam" id="PF09983">
    <property type="entry name" value="JetD_C"/>
    <property type="match status" value="1"/>
</dbReference>
<dbReference type="Pfam" id="PF11795">
    <property type="entry name" value="DUF3322"/>
    <property type="match status" value="1"/>
</dbReference>
<reference evidence="3 4" key="1">
    <citation type="submission" date="2019-07" db="EMBL/GenBank/DDBJ databases">
        <title>complete genome sequencing of Ornithinimicrobium sp. H23M54.</title>
        <authorList>
            <person name="Bae J.-W."/>
            <person name="Lee S.-Y."/>
        </authorList>
    </citation>
    <scope>NUCLEOTIDE SEQUENCE [LARGE SCALE GENOMIC DNA]</scope>
    <source>
        <strain evidence="3 4">H23M54</strain>
    </source>
</reference>
<feature type="domain" description="DUF3322" evidence="2">
    <location>
        <begin position="21"/>
        <end position="202"/>
    </location>
</feature>
<sequence length="398" mass="43696">MTRSGSARLSRSTVSAWSTVADIRAVVRRRWDDGTLLRAHAAGESFPVVQVPLRRPRASQIGDDLGAVRDWVAAIDAGSRGGAHFAVVLETVGGRVIGRNELPSRAVVADFAPAWALLGVSGEVRELDRILTVVADEPVLREWVAANPLKALAVGPSWDGVLGSYRWLGAARDSGRYLREVDAPGVDTKFIDQHRALLARLLGVPASSAGFVTALGLRGKPELVRLRVHPSVGLADGFSELGLRVEELAAADVRVRTAIIVENEISYLSVPVPAGGVVVWGKGFEVDRAGSLPWLREAEVYYWGDLDTHGFAILSRLRAWLPHAESVLMDRQTLLQHRDRWGTEPTPTSARLQRLTPDEEVLYSDLVSDRFGERVRLEQERIDWAWVEGRLSRVVVNN</sequence>
<dbReference type="KEGG" id="orz:FNH13_14920"/>
<evidence type="ECO:0008006" key="5">
    <source>
        <dbReference type="Google" id="ProtNLM"/>
    </source>
</evidence>
<evidence type="ECO:0000313" key="4">
    <source>
        <dbReference type="Proteomes" id="UP000315395"/>
    </source>
</evidence>
<evidence type="ECO:0000259" key="1">
    <source>
        <dbReference type="Pfam" id="PF09983"/>
    </source>
</evidence>
<dbReference type="AlphaFoldDB" id="A0A516GD64"/>
<name>A0A516GD64_9MICO</name>
<evidence type="ECO:0000313" key="3">
    <source>
        <dbReference type="EMBL" id="QDO89464.1"/>
    </source>
</evidence>
<feature type="domain" description="Wadjet protein JetD C-terminal" evidence="1">
    <location>
        <begin position="216"/>
        <end position="390"/>
    </location>
</feature>
<evidence type="ECO:0000259" key="2">
    <source>
        <dbReference type="Pfam" id="PF11795"/>
    </source>
</evidence>
<dbReference type="Proteomes" id="UP000315395">
    <property type="component" value="Chromosome"/>
</dbReference>
<dbReference type="EMBL" id="CP041616">
    <property type="protein sequence ID" value="QDO89464.1"/>
    <property type="molecule type" value="Genomic_DNA"/>
</dbReference>
<keyword evidence="4" id="KW-1185">Reference proteome</keyword>
<proteinExistence type="predicted"/>
<dbReference type="InterPro" id="IPR014544">
    <property type="entry name" value="UCP028408"/>
</dbReference>
<protein>
    <recommendedName>
        <fullName evidence="5">DUF3322 and DUF2220 domain-containing protein</fullName>
    </recommendedName>
</protein>
<organism evidence="3 4">
    <name type="scientific">Ornithinimicrobium ciconiae</name>
    <dbReference type="NCBI Taxonomy" id="2594265"/>
    <lineage>
        <taxon>Bacteria</taxon>
        <taxon>Bacillati</taxon>
        <taxon>Actinomycetota</taxon>
        <taxon>Actinomycetes</taxon>
        <taxon>Micrococcales</taxon>
        <taxon>Ornithinimicrobiaceae</taxon>
        <taxon>Ornithinimicrobium</taxon>
    </lineage>
</organism>
<accession>A0A516GD64</accession>
<gene>
    <name evidence="3" type="ORF">FNH13_14920</name>
</gene>
<dbReference type="OrthoDB" id="322908at2"/>